<dbReference type="AlphaFoldDB" id="A0A0E4FV97"/>
<sequence>MTEFAERLSCLSLAEFENLERSHRYVLLDFRP</sequence>
<accession>A0A0E4FV97</accession>
<evidence type="ECO:0000313" key="1">
    <source>
        <dbReference type="EMBL" id="BAR56928.1"/>
    </source>
</evidence>
<protein>
    <submittedName>
        <fullName evidence="1">Uncharacterized protein</fullName>
    </submittedName>
</protein>
<name>A0A0E4FV97_9BRAD</name>
<reference evidence="1 2" key="1">
    <citation type="submission" date="2014-11" db="EMBL/GenBank/DDBJ databases">
        <title>Symbiosis island explosion on the genome of extra-slow-growing strains of soybean bradyrhizobia with massive insertion sequences.</title>
        <authorList>
            <person name="Iida T."/>
            <person name="Minamisawa K."/>
        </authorList>
    </citation>
    <scope>NUCLEOTIDE SEQUENCE [LARGE SCALE GENOMIC DNA]</scope>
    <source>
        <strain evidence="1 2">NK6</strain>
    </source>
</reference>
<gene>
    <name evidence="1" type="ORF">NK6_3754</name>
</gene>
<proteinExistence type="predicted"/>
<dbReference type="Proteomes" id="UP000063308">
    <property type="component" value="Chromosome"/>
</dbReference>
<dbReference type="EMBL" id="AP014685">
    <property type="protein sequence ID" value="BAR56928.1"/>
    <property type="molecule type" value="Genomic_DNA"/>
</dbReference>
<evidence type="ECO:0000313" key="2">
    <source>
        <dbReference type="Proteomes" id="UP000063308"/>
    </source>
</evidence>
<organism evidence="1 2">
    <name type="scientific">Bradyrhizobium diazoefficiens</name>
    <dbReference type="NCBI Taxonomy" id="1355477"/>
    <lineage>
        <taxon>Bacteria</taxon>
        <taxon>Pseudomonadati</taxon>
        <taxon>Pseudomonadota</taxon>
        <taxon>Alphaproteobacteria</taxon>
        <taxon>Hyphomicrobiales</taxon>
        <taxon>Nitrobacteraceae</taxon>
        <taxon>Bradyrhizobium</taxon>
    </lineage>
</organism>